<gene>
    <name evidence="3" type="ORF">DSOL_0378</name>
</gene>
<evidence type="ECO:0000313" key="3">
    <source>
        <dbReference type="EMBL" id="OLN33668.1"/>
    </source>
</evidence>
<dbReference type="PANTHER" id="PTHR43861">
    <property type="entry name" value="TRANS-ACONITATE 2-METHYLTRANSFERASE-RELATED"/>
    <property type="match status" value="1"/>
</dbReference>
<name>A0A1Q8R280_9FIRM</name>
<dbReference type="Gene3D" id="2.20.25.110">
    <property type="entry name" value="S-adenosyl-L-methionine-dependent methyltransferases"/>
    <property type="match status" value="1"/>
</dbReference>
<dbReference type="OrthoDB" id="9811589at2"/>
<dbReference type="InterPro" id="IPR041698">
    <property type="entry name" value="Methyltransf_25"/>
</dbReference>
<keyword evidence="4" id="KW-1185">Reference proteome</keyword>
<accession>A0A1Q8R280</accession>
<reference evidence="3 4" key="1">
    <citation type="submission" date="2016-09" db="EMBL/GenBank/DDBJ databases">
        <title>Complete genome of Desulfosporosinus sp. OL.</title>
        <authorList>
            <person name="Mardanov A."/>
            <person name="Beletsky A."/>
            <person name="Panova A."/>
            <person name="Karnachuk O."/>
            <person name="Ravin N."/>
        </authorList>
    </citation>
    <scope>NUCLEOTIDE SEQUENCE [LARGE SCALE GENOMIC DNA]</scope>
    <source>
        <strain evidence="3 4">OL</strain>
    </source>
</reference>
<dbReference type="RefSeq" id="WP_075363197.1">
    <property type="nucleotide sequence ID" value="NZ_MLBF01000002.1"/>
</dbReference>
<proteinExistence type="predicted"/>
<dbReference type="EMBL" id="MLBF01000002">
    <property type="protein sequence ID" value="OLN33668.1"/>
    <property type="molecule type" value="Genomic_DNA"/>
</dbReference>
<dbReference type="AlphaFoldDB" id="A0A1Q8R280"/>
<feature type="domain" description="Methyltransferase" evidence="2">
    <location>
        <begin position="37"/>
        <end position="126"/>
    </location>
</feature>
<dbReference type="Pfam" id="PF13649">
    <property type="entry name" value="Methyltransf_25"/>
    <property type="match status" value="1"/>
</dbReference>
<dbReference type="GO" id="GO:0032259">
    <property type="term" value="P:methylation"/>
    <property type="evidence" value="ECO:0007669"/>
    <property type="project" value="UniProtKB-KW"/>
</dbReference>
<sequence>MDFYQTLSEYYDEIFPLKGAQKAFLHDYLKRESLSSVLDIGCGTGTFALELSQNGVNVLGVDLSEEMVEISKRKAMEEKSTALFSVADMQDLSGIKEQFNGIVCLGNTLAHVFGECELKQALTQFRDKGSHLLIQTVNYDRILAQQVKELPIIKTSNLIFYRFYTYRADGRIDFSMKIEFPDTNEVVSGVNLLFPLKCNTLKGALLDTGWEISGLWGNFDKDPWTKDSPATVLEAKRIPR</sequence>
<keyword evidence="1 3" id="KW-0808">Transferase</keyword>
<dbReference type="STRING" id="1888891.DSOL_0378"/>
<evidence type="ECO:0000313" key="4">
    <source>
        <dbReference type="Proteomes" id="UP000186102"/>
    </source>
</evidence>
<dbReference type="Gene3D" id="3.40.50.150">
    <property type="entry name" value="Vaccinia Virus protein VP39"/>
    <property type="match status" value="1"/>
</dbReference>
<protein>
    <submittedName>
        <fullName evidence="3">Methyltransferase</fullName>
    </submittedName>
</protein>
<dbReference type="Proteomes" id="UP000186102">
    <property type="component" value="Unassembled WGS sequence"/>
</dbReference>
<dbReference type="GO" id="GO:0008168">
    <property type="term" value="F:methyltransferase activity"/>
    <property type="evidence" value="ECO:0007669"/>
    <property type="project" value="UniProtKB-KW"/>
</dbReference>
<dbReference type="SUPFAM" id="SSF53335">
    <property type="entry name" value="S-adenosyl-L-methionine-dependent methyltransferases"/>
    <property type="match status" value="1"/>
</dbReference>
<organism evidence="3 4">
    <name type="scientific">Desulfosporosinus metallidurans</name>
    <dbReference type="NCBI Taxonomy" id="1888891"/>
    <lineage>
        <taxon>Bacteria</taxon>
        <taxon>Bacillati</taxon>
        <taxon>Bacillota</taxon>
        <taxon>Clostridia</taxon>
        <taxon>Eubacteriales</taxon>
        <taxon>Desulfitobacteriaceae</taxon>
        <taxon>Desulfosporosinus</taxon>
    </lineage>
</organism>
<evidence type="ECO:0000259" key="2">
    <source>
        <dbReference type="Pfam" id="PF13649"/>
    </source>
</evidence>
<dbReference type="InterPro" id="IPR029063">
    <property type="entry name" value="SAM-dependent_MTases_sf"/>
</dbReference>
<evidence type="ECO:0000256" key="1">
    <source>
        <dbReference type="ARBA" id="ARBA00022679"/>
    </source>
</evidence>
<comment type="caution">
    <text evidence="3">The sequence shown here is derived from an EMBL/GenBank/DDBJ whole genome shotgun (WGS) entry which is preliminary data.</text>
</comment>
<dbReference type="CDD" id="cd02440">
    <property type="entry name" value="AdoMet_MTases"/>
    <property type="match status" value="1"/>
</dbReference>
<keyword evidence="3" id="KW-0489">Methyltransferase</keyword>